<name>A0A936ZFQ7_9BURK</name>
<feature type="domain" description="Bacterial transcriptional activator" evidence="1">
    <location>
        <begin position="118"/>
        <end position="256"/>
    </location>
</feature>
<dbReference type="SUPFAM" id="SSF48452">
    <property type="entry name" value="TPR-like"/>
    <property type="match status" value="1"/>
</dbReference>
<evidence type="ECO:0000313" key="2">
    <source>
        <dbReference type="EMBL" id="MBL0419057.1"/>
    </source>
</evidence>
<evidence type="ECO:0000313" key="3">
    <source>
        <dbReference type="Proteomes" id="UP000613011"/>
    </source>
</evidence>
<evidence type="ECO:0000259" key="1">
    <source>
        <dbReference type="SMART" id="SM01043"/>
    </source>
</evidence>
<proteinExistence type="predicted"/>
<accession>A0A936ZFQ7</accession>
<dbReference type="InterPro" id="IPR011990">
    <property type="entry name" value="TPR-like_helical_dom_sf"/>
</dbReference>
<protein>
    <submittedName>
        <fullName evidence="2">Transcriptional regulator</fullName>
    </submittedName>
</protein>
<organism evidence="2 3">
    <name type="scientific">Ramlibacter aurantiacus</name>
    <dbReference type="NCBI Taxonomy" id="2801330"/>
    <lineage>
        <taxon>Bacteria</taxon>
        <taxon>Pseudomonadati</taxon>
        <taxon>Pseudomonadota</taxon>
        <taxon>Betaproteobacteria</taxon>
        <taxon>Burkholderiales</taxon>
        <taxon>Comamonadaceae</taxon>
        <taxon>Ramlibacter</taxon>
    </lineage>
</organism>
<keyword evidence="3" id="KW-1185">Reference proteome</keyword>
<dbReference type="PANTHER" id="PTHR35807">
    <property type="entry name" value="TRANSCRIPTIONAL REGULATOR REDD-RELATED"/>
    <property type="match status" value="1"/>
</dbReference>
<dbReference type="InterPro" id="IPR005158">
    <property type="entry name" value="BTAD"/>
</dbReference>
<dbReference type="AlphaFoldDB" id="A0A936ZFQ7"/>
<dbReference type="Proteomes" id="UP000613011">
    <property type="component" value="Unassembled WGS sequence"/>
</dbReference>
<dbReference type="InterPro" id="IPR051677">
    <property type="entry name" value="AfsR-DnrI-RedD_regulator"/>
</dbReference>
<dbReference type="InterPro" id="IPR019734">
    <property type="entry name" value="TPR_rpt"/>
</dbReference>
<dbReference type="SMART" id="SM01043">
    <property type="entry name" value="BTAD"/>
    <property type="match status" value="1"/>
</dbReference>
<dbReference type="SMART" id="SM00028">
    <property type="entry name" value="TPR"/>
    <property type="match status" value="4"/>
</dbReference>
<dbReference type="EMBL" id="JAEQNA010000001">
    <property type="protein sequence ID" value="MBL0419057.1"/>
    <property type="molecule type" value="Genomic_DNA"/>
</dbReference>
<dbReference type="Gene3D" id="1.10.10.10">
    <property type="entry name" value="Winged helix-like DNA-binding domain superfamily/Winged helix DNA-binding domain"/>
    <property type="match status" value="1"/>
</dbReference>
<dbReference type="Gene3D" id="1.25.40.10">
    <property type="entry name" value="Tetratricopeptide repeat domain"/>
    <property type="match status" value="1"/>
</dbReference>
<sequence length="680" mass="73946">MEAGVVAGVGNSVGSAVEATPPIDGLRLLGPMALHRGGAPIELAHSRKVRALLAYLAVTDRPVRRDQLCRLLWDLPSDPRGELRWCLSKARSAVDEPGHARVIASGESVALDLSGLAVDALDVARSVQQGLASTPAADLATLAALLRRGEFLQGLDVPRSPEFTGWLMAQRRRFRAAEAAVLEHWVRSLAPGSGPALAALERWLAVAPFDRQAHALLLEALASRGRLREGDEHLAAASRQYEAEGQDWGPLALAWRAARARHAQPWPATREAPPALQREPPEATARRASLAVLPFTDRTPGAAGRSELGDGLARDVITRLAKLRSLFVIAEGTMFALADRRVGSDDAGRRLDVDYVASGTLSREAGACRVVLNVQLADRRSGGVVWAEEFALRLQEAFEVLEGVGNRIVTSVASQVEQAERNRAILKNPGSLNAWEAHHRGLWHMVRFNREDNEQARHFFERAVRLDPTFARPQAGLSFTHFQDAFLGWHDREASIGKAYATAAEGLMADDQDPAAHWALGRAMWLMDRQDDAVRELRTSIDLSPNFALGHYTLGFVQMQSGDPQSAIEACDQARALSPMDPLLFAMLAARALGLLRLGRHEEASEWALRSVSRPNAHVHVRAIAMICLALAGRISEAQAIGQAIRRTDAGYGLADFERAFRLGPQATALVRQAARVLDG</sequence>
<gene>
    <name evidence="2" type="ORF">JI739_01735</name>
</gene>
<reference evidence="2" key="1">
    <citation type="submission" date="2021-01" db="EMBL/GenBank/DDBJ databases">
        <title>Ramlibacter sp. strain AW1 16S ribosomal RNA gene Genome sequencing and assembly.</title>
        <authorList>
            <person name="Kang M."/>
        </authorList>
    </citation>
    <scope>NUCLEOTIDE SEQUENCE</scope>
    <source>
        <strain evidence="2">AW1</strain>
    </source>
</reference>
<dbReference type="InterPro" id="IPR036388">
    <property type="entry name" value="WH-like_DNA-bd_sf"/>
</dbReference>
<comment type="caution">
    <text evidence="2">The sequence shown here is derived from an EMBL/GenBank/DDBJ whole genome shotgun (WGS) entry which is preliminary data.</text>
</comment>